<proteinExistence type="predicted"/>
<reference evidence="2" key="1">
    <citation type="journal article" date="2019" name="bioRxiv">
        <title>Genomics, evolutionary history and diagnostics of the Alternaria alternata species group including apple and Asian pear pathotypes.</title>
        <authorList>
            <person name="Armitage A.D."/>
            <person name="Cockerton H.M."/>
            <person name="Sreenivasaprasad S."/>
            <person name="Woodhall J.W."/>
            <person name="Lane C.R."/>
            <person name="Harrison R.J."/>
            <person name="Clarkson J.P."/>
        </authorList>
    </citation>
    <scope>NUCLEOTIDE SEQUENCE [LARGE SCALE GENOMIC DNA]</scope>
    <source>
        <strain evidence="2">FERA 635</strain>
    </source>
</reference>
<evidence type="ECO:0000313" key="2">
    <source>
        <dbReference type="Proteomes" id="UP000293195"/>
    </source>
</evidence>
<dbReference type="EMBL" id="PDXF01000033">
    <property type="protein sequence ID" value="RYN96906.1"/>
    <property type="molecule type" value="Genomic_DNA"/>
</dbReference>
<evidence type="ECO:0000313" key="1">
    <source>
        <dbReference type="EMBL" id="RYN96906.1"/>
    </source>
</evidence>
<protein>
    <submittedName>
        <fullName evidence="1">Uncharacterized protein</fullName>
    </submittedName>
</protein>
<keyword evidence="2" id="KW-1185">Reference proteome</keyword>
<name>A0ABY0G823_9PLEO</name>
<accession>A0ABY0G823</accession>
<sequence>MGGWSDDADDGDSRWEVPGSSIRLSITCKHSTKLSSTTTNTGHDKVIAMSVERKAAKLTELWSRADNKFGPDLGLGN</sequence>
<dbReference type="Proteomes" id="UP000293195">
    <property type="component" value="Unassembled WGS sequence"/>
</dbReference>
<organism evidence="1 2">
    <name type="scientific">Alternaria tenuissima</name>
    <dbReference type="NCBI Taxonomy" id="119927"/>
    <lineage>
        <taxon>Eukaryota</taxon>
        <taxon>Fungi</taxon>
        <taxon>Dikarya</taxon>
        <taxon>Ascomycota</taxon>
        <taxon>Pezizomycotina</taxon>
        <taxon>Dothideomycetes</taxon>
        <taxon>Pleosporomycetidae</taxon>
        <taxon>Pleosporales</taxon>
        <taxon>Pleosporineae</taxon>
        <taxon>Pleosporaceae</taxon>
        <taxon>Alternaria</taxon>
        <taxon>Alternaria sect. Alternaria</taxon>
        <taxon>Alternaria alternata complex</taxon>
    </lineage>
</organism>
<gene>
    <name evidence="1" type="ORF">AA0119_g7878</name>
</gene>
<comment type="caution">
    <text evidence="1">The sequence shown here is derived from an EMBL/GenBank/DDBJ whole genome shotgun (WGS) entry which is preliminary data.</text>
</comment>